<accession>A4GJ56</accession>
<evidence type="ECO:0000313" key="1">
    <source>
        <dbReference type="EMBL" id="ABK80649.1"/>
    </source>
</evidence>
<proteinExistence type="predicted"/>
<sequence length="155" mass="18203">MTKFMIQTCLNFVKNDHPTLFSNEIYFPQLGTKVFLKNLVTIFFKKKAIGADTPSRPNCNRFRATKYLHSEWSQLAIALSREQELSRLNQIFDHCSGRLMSSVPVFSPSYIHNQGNFKGHHLFHFFCNQSSHFLFLILRTFEHQFIMNLQDHPGF</sequence>
<dbReference type="AlphaFoldDB" id="A4GJ56"/>
<organism evidence="1">
    <name type="scientific">uncultured marine Nitrospinaceae bacterium</name>
    <dbReference type="NCBI Taxonomy" id="482920"/>
    <lineage>
        <taxon>Bacteria</taxon>
        <taxon>Pseudomonadati</taxon>
        <taxon>Nitrospinota/Tectimicrobiota group</taxon>
        <taxon>Nitrospinota</taxon>
        <taxon>Nitrospinia</taxon>
        <taxon>Nitrospinales</taxon>
        <taxon>Nitrospinaceae</taxon>
        <taxon>environmental samples</taxon>
    </lineage>
</organism>
<name>A4GJ56_9BACT</name>
<protein>
    <submittedName>
        <fullName evidence="1">Uncharacterized protein</fullName>
    </submittedName>
</protein>
<reference evidence="1" key="1">
    <citation type="journal article" date="2007" name="Environ. Microbiol.">
        <title>Quantitative distribution of presumptive archaeal and bacterial nitrifiers in Monterey Bay and the North Pacific Subtropical Gyre.</title>
        <authorList>
            <person name="Mincer T.J."/>
            <person name="Church M.J."/>
            <person name="Taylor L.T."/>
            <person name="Preston C."/>
            <person name="Karl D.M."/>
            <person name="Delong E.F."/>
        </authorList>
    </citation>
    <scope>NUCLEOTIDE SEQUENCE</scope>
</reference>
<dbReference type="EMBL" id="EF106972">
    <property type="protein sequence ID" value="ABK80649.1"/>
    <property type="molecule type" value="Genomic_DNA"/>
</dbReference>